<comment type="catalytic activity">
    <reaction evidence="10">
        <text>L-seryl-[protein] + ATP = O-phospho-L-seryl-[protein] + ADP + H(+)</text>
        <dbReference type="Rhea" id="RHEA:17989"/>
        <dbReference type="Rhea" id="RHEA-COMP:9863"/>
        <dbReference type="Rhea" id="RHEA-COMP:11604"/>
        <dbReference type="ChEBI" id="CHEBI:15378"/>
        <dbReference type="ChEBI" id="CHEBI:29999"/>
        <dbReference type="ChEBI" id="CHEBI:30616"/>
        <dbReference type="ChEBI" id="CHEBI:83421"/>
        <dbReference type="ChEBI" id="CHEBI:456216"/>
        <dbReference type="EC" id="2.7.11.1"/>
    </reaction>
</comment>
<dbReference type="SMART" id="SM00220">
    <property type="entry name" value="S_TKc"/>
    <property type="match status" value="2"/>
</dbReference>
<evidence type="ECO:0000256" key="12">
    <source>
        <dbReference type="SAM" id="MobiDB-lite"/>
    </source>
</evidence>
<dbReference type="GO" id="GO:0009190">
    <property type="term" value="P:cyclic nucleotide biosynthetic process"/>
    <property type="evidence" value="ECO:0007669"/>
    <property type="project" value="InterPro"/>
</dbReference>
<dbReference type="PRINTS" id="PR00109">
    <property type="entry name" value="TYRKINASE"/>
</dbReference>
<evidence type="ECO:0000256" key="11">
    <source>
        <dbReference type="PROSITE-ProRule" id="PRU10141"/>
    </source>
</evidence>
<keyword evidence="13" id="KW-1133">Transmembrane helix</keyword>
<dbReference type="PROSITE" id="PS50011">
    <property type="entry name" value="PROTEIN_KINASE_DOM"/>
    <property type="match status" value="2"/>
</dbReference>
<dbReference type="GO" id="GO:0005524">
    <property type="term" value="F:ATP binding"/>
    <property type="evidence" value="ECO:0007669"/>
    <property type="project" value="UniProtKB-UniRule"/>
</dbReference>
<keyword evidence="13" id="KW-0472">Membrane</keyword>
<dbReference type="Pfam" id="PF07714">
    <property type="entry name" value="PK_Tyr_Ser-Thr"/>
    <property type="match status" value="2"/>
</dbReference>
<feature type="domain" description="Protein kinase" evidence="14">
    <location>
        <begin position="1468"/>
        <end position="1734"/>
    </location>
</feature>
<organism evidence="16">
    <name type="scientific">Pandoravirus quercus</name>
    <dbReference type="NCBI Taxonomy" id="2107709"/>
    <lineage>
        <taxon>Viruses</taxon>
        <taxon>Pandoravirus</taxon>
    </lineage>
</organism>
<protein>
    <recommendedName>
        <fullName evidence="2">non-specific serine/threonine protein kinase</fullName>
        <ecNumber evidence="2">2.7.11.1</ecNumber>
    </recommendedName>
</protein>
<dbReference type="SUPFAM" id="SSF55073">
    <property type="entry name" value="Nucleotide cyclase"/>
    <property type="match status" value="1"/>
</dbReference>
<evidence type="ECO:0000256" key="7">
    <source>
        <dbReference type="ARBA" id="ARBA00022840"/>
    </source>
</evidence>
<dbReference type="GO" id="GO:0016020">
    <property type="term" value="C:membrane"/>
    <property type="evidence" value="ECO:0007669"/>
    <property type="project" value="UniProtKB-SubCell"/>
</dbReference>
<feature type="compositionally biased region" description="Polar residues" evidence="12">
    <location>
        <begin position="1434"/>
        <end position="1443"/>
    </location>
</feature>
<feature type="transmembrane region" description="Helical" evidence="13">
    <location>
        <begin position="779"/>
        <end position="808"/>
    </location>
</feature>
<dbReference type="InterPro" id="IPR008271">
    <property type="entry name" value="Ser/Thr_kinase_AS"/>
</dbReference>
<dbReference type="FunFam" id="3.30.200.20:FF:000060">
    <property type="entry name" value="Serine/threonine-protein kinase isoform 1"/>
    <property type="match status" value="1"/>
</dbReference>
<evidence type="ECO:0000259" key="15">
    <source>
        <dbReference type="PROSITE" id="PS50125"/>
    </source>
</evidence>
<feature type="compositionally biased region" description="Low complexity" evidence="12">
    <location>
        <begin position="1104"/>
        <end position="1124"/>
    </location>
</feature>
<dbReference type="Pfam" id="PF00211">
    <property type="entry name" value="Guanylate_cyc"/>
    <property type="match status" value="1"/>
</dbReference>
<feature type="transmembrane region" description="Helical" evidence="13">
    <location>
        <begin position="882"/>
        <end position="904"/>
    </location>
</feature>
<dbReference type="Proteomes" id="UP000248852">
    <property type="component" value="Segment"/>
</dbReference>
<evidence type="ECO:0000256" key="4">
    <source>
        <dbReference type="ARBA" id="ARBA00022679"/>
    </source>
</evidence>
<gene>
    <name evidence="16" type="ORF">pqer_cds_997</name>
</gene>
<feature type="domain" description="Guanylate cyclase" evidence="15">
    <location>
        <begin position="1179"/>
        <end position="1324"/>
    </location>
</feature>
<evidence type="ECO:0000256" key="2">
    <source>
        <dbReference type="ARBA" id="ARBA00012513"/>
    </source>
</evidence>
<keyword evidence="3 16" id="KW-0723">Serine/threonine-protein kinase</keyword>
<dbReference type="InterPro" id="IPR029787">
    <property type="entry name" value="Nucleotide_cyclase"/>
</dbReference>
<dbReference type="Gene3D" id="3.40.190.10">
    <property type="entry name" value="Periplasmic binding protein-like II"/>
    <property type="match status" value="4"/>
</dbReference>
<dbReference type="InterPro" id="IPR051681">
    <property type="entry name" value="Ser/Thr_Kinases-Pseudokinases"/>
</dbReference>
<sequence>MSILHGSPAILYVIVALATIVLLGARTDAATPTSVTLIGDGGPTAGKLIRALAADYQYTRDDIGLVYIDATPADAIDDYAKGQADFVALHTFTGVGARRAGMRFAPMAATALVAAHNAPPCPGHTGPLVVTCDLLGLLWSGAVTTWSDARVTALNPACSTADPAASNVTLVMAGPEGDDVEDAFMRVLADCSPDFAAALAVAGYNTSRLSPANTVRIADNRMAWLETAPAGALTFAAAWETTTTVPAATLLNATGHALAPDTASVSAALLSVSAAFNDGLMTDPASTAAGAIVGIRAAGAPGAWPLCAMAWVGVDLNGTGRGSVQAFGSADCSYTQELLRLLVWAQVNSAVGTNSAAGVGYVPVPFAWVYTAVNALSDVRCGGLRALSESYMVAMGEPPAQIYQRMSYSYTAGLYRFKFFSGRTVDGIQAMLANQVDLSSITALPTRAQMDLVPDVVLLPMQIGAIGPIYSVPELVGRAPLYFDWSVLTGIYLGEIRTWDHPRIAALNPELAPYLPAGREITIVYQVLPSSVAAHYTHALALMNATFAAEVGYRWDIQFPVMFDEPNRTVGIVGMAVPPAVQAHPYSFTFWPTHALQGVVGVVAGGMVNPAGNRVLPDTASLASTLADFAPAMAAADIVLPDVDPVAGPGARSWPVAMYNYLMLRTRTMVDSAKAKALVDWIYWAQSTPEARALAEQNYVVMCSASEGMMARVLAIVVNITVDGVPVSSLYGCVAPNDGRVCSDHGTCIDSVCVCTPPWMGVHCATDGTLSASTDSTSVIIPAVVAPVVAGLGLLIIVAALVIVIVMWRARRRLHDDDWEIDPTELDMGDQLGAGGYGTVHKAKWKGTEVAVKLIGATPTREALDRFRDEVRVMTALRHPNVVLFMAACTKAVTPCIVMEYMALGSLHDLLANELITDLPPALRVRLAYQAAKGMHFLHSSGVVHRDLKSMNLLLDAKWNLKVSDFGLTRLAGDHGSRTSTAIEGTVQWMAPEILAGDHTPGGGSNGSPTTADMVPADVYAFGVVLWELLTRQQPYAGLSQAAVAVAVLRDDARPRMPPTGTIMPPTFVDFERLVVDCWNRDPMMRPAFLEAMTRLSTIIDGDASSSTGGRYTGTSSSSSPYAGSSGGGGGGAQAGTDEPSLLADSVRGFDRSSPAATPITVHVGHKRAPVADDQGPVTVVFTDVHRADTLWDEVPRAMKDALVEHNLTVRAAVAAHDGYESPFGPNRPAGEGTFCLVFARADAALDFCHTAQTALLDAKWPPHLLHHADACEETGGNADDAVVFRGLRVRMGVHTGRVRATMDPLTRRYSYTGPAVEVAAALACVAQGGRVLVSIDARRAAESLVGSSPPSSADADIDNGRNSDGVDGRFAFGRLATPTVALRGGRATTTACELYTVPGRHFGGAHLGPDVDHDRGDDNYADGDPYSTDDDNSGLQQYSDPSGETDARATFLGTSSACRSVLNYEEIVVGEQIGAGTYGVVHRGKWKGIDVAVKRFVKQRLDEHQRIDFRAEVAVLSEARHPNIVLFIGACVRAPNVCIVIEWVRGGNLRQLLGRQTVKLLWRARLSILRDIALGLDYLHTAHPDMKIMHRDLKSSNVLVAPDDSSDSAWTAKLADFGFARAKADMATMTRCGTPAWTAPEIIRGETYSEKADIYSLGVVMWEVLTRRQPYADANFMRISLDVLDGKRPDVPADCPPAFAQLMQRCWHRKAHKRPSAADVAAGLLAMANTQLLV</sequence>
<dbReference type="InterPro" id="IPR011009">
    <property type="entry name" value="Kinase-like_dom_sf"/>
</dbReference>
<evidence type="ECO:0000313" key="16">
    <source>
        <dbReference type="EMBL" id="AVK75419.1"/>
    </source>
</evidence>
<comment type="catalytic activity">
    <reaction evidence="9">
        <text>L-threonyl-[protein] + ATP = O-phospho-L-threonyl-[protein] + ADP + H(+)</text>
        <dbReference type="Rhea" id="RHEA:46608"/>
        <dbReference type="Rhea" id="RHEA-COMP:11060"/>
        <dbReference type="Rhea" id="RHEA-COMP:11605"/>
        <dbReference type="ChEBI" id="CHEBI:15378"/>
        <dbReference type="ChEBI" id="CHEBI:30013"/>
        <dbReference type="ChEBI" id="CHEBI:30616"/>
        <dbReference type="ChEBI" id="CHEBI:61977"/>
        <dbReference type="ChEBI" id="CHEBI:456216"/>
        <dbReference type="EC" id="2.7.11.1"/>
    </reaction>
</comment>
<name>A0A2U7UAG1_9VIRU</name>
<dbReference type="Gene3D" id="3.30.200.20">
    <property type="entry name" value="Phosphorylase Kinase, domain 1"/>
    <property type="match status" value="2"/>
</dbReference>
<feature type="binding site" evidence="11">
    <location>
        <position position="853"/>
    </location>
    <ligand>
        <name>ATP</name>
        <dbReference type="ChEBI" id="CHEBI:30616"/>
    </ligand>
</feature>
<dbReference type="RefSeq" id="YP_009483688.1">
    <property type="nucleotide sequence ID" value="NC_037667.1"/>
</dbReference>
<dbReference type="GeneID" id="36844560"/>
<proteinExistence type="predicted"/>
<dbReference type="InterPro" id="IPR001245">
    <property type="entry name" value="Ser-Thr/Tyr_kinase_cat_dom"/>
</dbReference>
<dbReference type="CDD" id="cd13999">
    <property type="entry name" value="STKc_MAP3K-like"/>
    <property type="match status" value="2"/>
</dbReference>
<evidence type="ECO:0000256" key="10">
    <source>
        <dbReference type="ARBA" id="ARBA00048679"/>
    </source>
</evidence>
<dbReference type="EMBL" id="MG011689">
    <property type="protein sequence ID" value="AVK75419.1"/>
    <property type="molecule type" value="Genomic_DNA"/>
</dbReference>
<feature type="region of interest" description="Disordered" evidence="12">
    <location>
        <begin position="1103"/>
        <end position="1140"/>
    </location>
</feature>
<dbReference type="PANTHER" id="PTHR44329:SF298">
    <property type="entry name" value="MIXED LINEAGE KINASE DOMAIN-LIKE PROTEIN"/>
    <property type="match status" value="1"/>
</dbReference>
<evidence type="ECO:0000259" key="14">
    <source>
        <dbReference type="PROSITE" id="PS50011"/>
    </source>
</evidence>
<keyword evidence="13" id="KW-0812">Transmembrane</keyword>
<feature type="compositionally biased region" description="Basic and acidic residues" evidence="12">
    <location>
        <begin position="1410"/>
        <end position="1419"/>
    </location>
</feature>
<keyword evidence="4" id="KW-0808">Transferase</keyword>
<feature type="compositionally biased region" description="Gly residues" evidence="12">
    <location>
        <begin position="1125"/>
        <end position="1134"/>
    </location>
</feature>
<evidence type="ECO:0000256" key="9">
    <source>
        <dbReference type="ARBA" id="ARBA00047899"/>
    </source>
</evidence>
<dbReference type="SUPFAM" id="SSF56112">
    <property type="entry name" value="Protein kinase-like (PK-like)"/>
    <property type="match status" value="2"/>
</dbReference>
<dbReference type="SMART" id="SM00044">
    <property type="entry name" value="CYCc"/>
    <property type="match status" value="1"/>
</dbReference>
<keyword evidence="6 16" id="KW-0418">Kinase</keyword>
<reference evidence="16" key="1">
    <citation type="journal article" date="2018" name="Nat. Commun.">
        <title>Diversity and evolution of the emerging Pandoraviridae family.</title>
        <authorList>
            <person name="Legendre M."/>
            <person name="Fabre E."/>
            <person name="Poirot O."/>
            <person name="Jeudy S."/>
            <person name="Lartigue A."/>
            <person name="Alempic J.M."/>
            <person name="Beucher L."/>
            <person name="Philippe N."/>
            <person name="Bertaux L."/>
            <person name="Christo-Foroux E."/>
            <person name="Labadie K."/>
            <person name="Coute Y."/>
            <person name="Abergel C."/>
            <person name="Claverie J.M."/>
        </authorList>
    </citation>
    <scope>NUCLEOTIDE SEQUENCE [LARGE SCALE GENOMIC DNA]</scope>
    <source>
        <strain evidence="16">Quercus</strain>
    </source>
</reference>
<evidence type="ECO:0000256" key="3">
    <source>
        <dbReference type="ARBA" id="ARBA00022527"/>
    </source>
</evidence>
<dbReference type="InterPro" id="IPR017441">
    <property type="entry name" value="Protein_kinase_ATP_BS"/>
</dbReference>
<dbReference type="GO" id="GO:0035556">
    <property type="term" value="P:intracellular signal transduction"/>
    <property type="evidence" value="ECO:0007669"/>
    <property type="project" value="InterPro"/>
</dbReference>
<dbReference type="Gene3D" id="3.30.70.1230">
    <property type="entry name" value="Nucleotide cyclase"/>
    <property type="match status" value="1"/>
</dbReference>
<dbReference type="PROSITE" id="PS00107">
    <property type="entry name" value="PROTEIN_KINASE_ATP"/>
    <property type="match status" value="2"/>
</dbReference>
<dbReference type="EC" id="2.7.11.1" evidence="2"/>
<dbReference type="PROSITE" id="PS00108">
    <property type="entry name" value="PROTEIN_KINASE_ST"/>
    <property type="match status" value="2"/>
</dbReference>
<accession>A0A2U7UAG1</accession>
<dbReference type="PANTHER" id="PTHR44329">
    <property type="entry name" value="SERINE/THREONINE-PROTEIN KINASE TNNI3K-RELATED"/>
    <property type="match status" value="1"/>
</dbReference>
<dbReference type="Gene3D" id="1.10.510.10">
    <property type="entry name" value="Transferase(Phosphotransferase) domain 1"/>
    <property type="match status" value="2"/>
</dbReference>
<dbReference type="InterPro" id="IPR001054">
    <property type="entry name" value="A/G_cyclase"/>
</dbReference>
<dbReference type="SUPFAM" id="SSF53850">
    <property type="entry name" value="Periplasmic binding protein-like II"/>
    <property type="match status" value="2"/>
</dbReference>
<feature type="region of interest" description="Disordered" evidence="12">
    <location>
        <begin position="1344"/>
        <end position="1363"/>
    </location>
</feature>
<feature type="domain" description="Protein kinase" evidence="14">
    <location>
        <begin position="826"/>
        <end position="1100"/>
    </location>
</feature>
<dbReference type="KEGG" id="vg:36844560"/>
<keyword evidence="8" id="KW-0675">Receptor</keyword>
<dbReference type="InterPro" id="IPR000719">
    <property type="entry name" value="Prot_kinase_dom"/>
</dbReference>
<dbReference type="FunFam" id="3.30.200.20:FF:000034">
    <property type="entry name" value="Kinase suppressor of Ras 1"/>
    <property type="match status" value="1"/>
</dbReference>
<evidence type="ECO:0000256" key="6">
    <source>
        <dbReference type="ARBA" id="ARBA00022777"/>
    </source>
</evidence>
<dbReference type="GO" id="GO:0004674">
    <property type="term" value="F:protein serine/threonine kinase activity"/>
    <property type="evidence" value="ECO:0007669"/>
    <property type="project" value="UniProtKB-KW"/>
</dbReference>
<evidence type="ECO:0000256" key="5">
    <source>
        <dbReference type="ARBA" id="ARBA00022741"/>
    </source>
</evidence>
<keyword evidence="7 11" id="KW-0067">ATP-binding</keyword>
<evidence type="ECO:0000256" key="13">
    <source>
        <dbReference type="SAM" id="Phobius"/>
    </source>
</evidence>
<evidence type="ECO:0000256" key="1">
    <source>
        <dbReference type="ARBA" id="ARBA00004167"/>
    </source>
</evidence>
<comment type="subcellular location">
    <subcellularLocation>
        <location evidence="1">Membrane</location>
        <topology evidence="1">Single-pass membrane protein</topology>
    </subcellularLocation>
</comment>
<dbReference type="PROSITE" id="PS50125">
    <property type="entry name" value="GUANYLATE_CYCLASE_2"/>
    <property type="match status" value="1"/>
</dbReference>
<feature type="region of interest" description="Disordered" evidence="12">
    <location>
        <begin position="1407"/>
        <end position="1447"/>
    </location>
</feature>
<dbReference type="Gene3D" id="2.10.25.10">
    <property type="entry name" value="Laminin"/>
    <property type="match status" value="1"/>
</dbReference>
<evidence type="ECO:0000256" key="8">
    <source>
        <dbReference type="ARBA" id="ARBA00023170"/>
    </source>
</evidence>
<feature type="binding site" evidence="11">
    <location>
        <position position="1495"/>
    </location>
    <ligand>
        <name>ATP</name>
        <dbReference type="ChEBI" id="CHEBI:30616"/>
    </ligand>
</feature>
<keyword evidence="5 11" id="KW-0547">Nucleotide-binding</keyword>